<accession>A0A1M5ETJ1</accession>
<keyword evidence="2" id="KW-1185">Reference proteome</keyword>
<proteinExistence type="predicted"/>
<name>A0A1M5ETJ1_9SPHI</name>
<dbReference type="EMBL" id="FQUQ01000003">
    <property type="protein sequence ID" value="SHF82529.1"/>
    <property type="molecule type" value="Genomic_DNA"/>
</dbReference>
<dbReference type="OrthoDB" id="9766256at2"/>
<dbReference type="InterPro" id="IPR011990">
    <property type="entry name" value="TPR-like_helical_dom_sf"/>
</dbReference>
<keyword evidence="1" id="KW-0449">Lipoprotein</keyword>
<dbReference type="Pfam" id="PF12771">
    <property type="entry name" value="SusD-like_2"/>
    <property type="match status" value="2"/>
</dbReference>
<dbReference type="RefSeq" id="WP_159441126.1">
    <property type="nucleotide sequence ID" value="NZ_FQUQ01000003.1"/>
</dbReference>
<reference evidence="2" key="1">
    <citation type="submission" date="2016-11" db="EMBL/GenBank/DDBJ databases">
        <authorList>
            <person name="Varghese N."/>
            <person name="Submissions S."/>
        </authorList>
    </citation>
    <scope>NUCLEOTIDE SEQUENCE [LARGE SCALE GENOMIC DNA]</scope>
    <source>
        <strain evidence="2">DSM 16990</strain>
    </source>
</reference>
<dbReference type="Proteomes" id="UP000184287">
    <property type="component" value="Unassembled WGS sequence"/>
</dbReference>
<gene>
    <name evidence="1" type="ORF">SAMN04488522_103793</name>
</gene>
<protein>
    <submittedName>
        <fullName evidence="1">Susd and RagB outer membrane lipoprotein</fullName>
    </submittedName>
</protein>
<evidence type="ECO:0000313" key="2">
    <source>
        <dbReference type="Proteomes" id="UP000184287"/>
    </source>
</evidence>
<sequence>MLLLGVALIASCKKGYFYEGINDDPSQLKKPIPSNLLPSIIQTTGYAYGGDASRYAANFMQQVTGAANQSFSASRYAVAADDVDNMWTAGLYGGGIMNNANSLINIATEMKQGHYAALGQILMAFNLGLTTDLWGDVPYSEAFKGAPNLQPKYDTQEQIYTALELLLNNAITSLSQSDGSPFQPGSEDLLFYDEDAKKSDLEKWARFAHSLKARFYLHLAKKDKSYYDKALAEVALGFRQGENARVLFAGASVTSQGPWFQFNNQRPGDIGFTGHIYDIMAAANDPRLAVYSDGEEGLGSLYGSEKGVRIYLMSYDELKFIEAECQFQRNAQDKAAAATAYNAANRGNLIRTINNDAYAATIEKTAGNITLADIMTQKYISLFLSPEVWTDWRRTGLPALVAPPGSALGGQLPRTLPYPSGEQRYNSNAPRNTSMLKRVWWDVQ</sequence>
<dbReference type="SUPFAM" id="SSF48452">
    <property type="entry name" value="TPR-like"/>
    <property type="match status" value="1"/>
</dbReference>
<dbReference type="STRING" id="288992.SAMN04488522_103793"/>
<dbReference type="Gene3D" id="1.25.40.390">
    <property type="match status" value="1"/>
</dbReference>
<dbReference type="InterPro" id="IPR041662">
    <property type="entry name" value="SusD-like_2"/>
</dbReference>
<organism evidence="1 2">
    <name type="scientific">Pedobacter caeni</name>
    <dbReference type="NCBI Taxonomy" id="288992"/>
    <lineage>
        <taxon>Bacteria</taxon>
        <taxon>Pseudomonadati</taxon>
        <taxon>Bacteroidota</taxon>
        <taxon>Sphingobacteriia</taxon>
        <taxon>Sphingobacteriales</taxon>
        <taxon>Sphingobacteriaceae</taxon>
        <taxon>Pedobacter</taxon>
    </lineage>
</organism>
<dbReference type="AlphaFoldDB" id="A0A1M5ETJ1"/>
<evidence type="ECO:0000313" key="1">
    <source>
        <dbReference type="EMBL" id="SHF82529.1"/>
    </source>
</evidence>